<dbReference type="GO" id="GO:0005524">
    <property type="term" value="F:ATP binding"/>
    <property type="evidence" value="ECO:0007669"/>
    <property type="project" value="UniProtKB-KW"/>
</dbReference>
<dbReference type="Pfam" id="PF02540">
    <property type="entry name" value="NAD_synthase"/>
    <property type="match status" value="1"/>
</dbReference>
<evidence type="ECO:0000259" key="6">
    <source>
        <dbReference type="Pfam" id="PF02540"/>
    </source>
</evidence>
<evidence type="ECO:0000313" key="7">
    <source>
        <dbReference type="EMBL" id="KKL97396.1"/>
    </source>
</evidence>
<evidence type="ECO:0000256" key="4">
    <source>
        <dbReference type="ARBA" id="ARBA00022840"/>
    </source>
</evidence>
<dbReference type="UniPathway" id="UPA00253"/>
<evidence type="ECO:0000256" key="2">
    <source>
        <dbReference type="ARBA" id="ARBA00022598"/>
    </source>
</evidence>
<dbReference type="SUPFAM" id="SSF52402">
    <property type="entry name" value="Adenine nucleotide alpha hydrolases-like"/>
    <property type="match status" value="1"/>
</dbReference>
<dbReference type="InterPro" id="IPR022310">
    <property type="entry name" value="NAD/GMP_synthase"/>
</dbReference>
<keyword evidence="3" id="KW-0547">Nucleotide-binding</keyword>
<dbReference type="GO" id="GO:0005737">
    <property type="term" value="C:cytoplasm"/>
    <property type="evidence" value="ECO:0007669"/>
    <property type="project" value="InterPro"/>
</dbReference>
<name>A0A0F9H364_9ZZZZ</name>
<keyword evidence="5" id="KW-0520">NAD</keyword>
<proteinExistence type="predicted"/>
<dbReference type="GO" id="GO:0009435">
    <property type="term" value="P:NAD+ biosynthetic process"/>
    <property type="evidence" value="ECO:0007669"/>
    <property type="project" value="UniProtKB-UniPathway"/>
</dbReference>
<evidence type="ECO:0000256" key="3">
    <source>
        <dbReference type="ARBA" id="ARBA00022741"/>
    </source>
</evidence>
<dbReference type="Gene3D" id="3.40.50.620">
    <property type="entry name" value="HUPs"/>
    <property type="match status" value="1"/>
</dbReference>
<dbReference type="EMBL" id="LAZR01018176">
    <property type="protein sequence ID" value="KKL97396.1"/>
    <property type="molecule type" value="Genomic_DNA"/>
</dbReference>
<evidence type="ECO:0000256" key="5">
    <source>
        <dbReference type="ARBA" id="ARBA00023027"/>
    </source>
</evidence>
<gene>
    <name evidence="7" type="ORF">LCGC14_1834900</name>
</gene>
<comment type="caution">
    <text evidence="7">The sequence shown here is derived from an EMBL/GenBank/DDBJ whole genome shotgun (WGS) entry which is preliminary data.</text>
</comment>
<dbReference type="GO" id="GO:0003952">
    <property type="term" value="F:NAD+ synthase (glutamine-hydrolyzing) activity"/>
    <property type="evidence" value="ECO:0007669"/>
    <property type="project" value="InterPro"/>
</dbReference>
<dbReference type="InterPro" id="IPR003694">
    <property type="entry name" value="NAD_synthase"/>
</dbReference>
<accession>A0A0F9H364</accession>
<sequence length="82" mass="9496">MAKILKIPKKIIERTPSAGLWDGQTDEGEIGISYDELDEIIFRLDYGLDMSELNQENVKKVKKMMRSAEHKSKMPPIYKILE</sequence>
<dbReference type="GO" id="GO:0004359">
    <property type="term" value="F:glutaminase activity"/>
    <property type="evidence" value="ECO:0007669"/>
    <property type="project" value="InterPro"/>
</dbReference>
<comment type="pathway">
    <text evidence="1">Cofactor biosynthesis; NAD(+) biosynthesis.</text>
</comment>
<reference evidence="7" key="1">
    <citation type="journal article" date="2015" name="Nature">
        <title>Complex archaea that bridge the gap between prokaryotes and eukaryotes.</title>
        <authorList>
            <person name="Spang A."/>
            <person name="Saw J.H."/>
            <person name="Jorgensen S.L."/>
            <person name="Zaremba-Niedzwiedzka K."/>
            <person name="Martijn J."/>
            <person name="Lind A.E."/>
            <person name="van Eijk R."/>
            <person name="Schleper C."/>
            <person name="Guy L."/>
            <person name="Ettema T.J."/>
        </authorList>
    </citation>
    <scope>NUCLEOTIDE SEQUENCE</scope>
</reference>
<dbReference type="AlphaFoldDB" id="A0A0F9H364"/>
<keyword evidence="4" id="KW-0067">ATP-binding</keyword>
<keyword evidence="2" id="KW-0436">Ligase</keyword>
<feature type="domain" description="NAD/GMP synthase" evidence="6">
    <location>
        <begin position="2"/>
        <end position="75"/>
    </location>
</feature>
<protein>
    <recommendedName>
        <fullName evidence="6">NAD/GMP synthase domain-containing protein</fullName>
    </recommendedName>
</protein>
<dbReference type="InterPro" id="IPR014729">
    <property type="entry name" value="Rossmann-like_a/b/a_fold"/>
</dbReference>
<dbReference type="NCBIfam" id="TIGR00552">
    <property type="entry name" value="nadE"/>
    <property type="match status" value="1"/>
</dbReference>
<organism evidence="7">
    <name type="scientific">marine sediment metagenome</name>
    <dbReference type="NCBI Taxonomy" id="412755"/>
    <lineage>
        <taxon>unclassified sequences</taxon>
        <taxon>metagenomes</taxon>
        <taxon>ecological metagenomes</taxon>
    </lineage>
</organism>
<evidence type="ECO:0000256" key="1">
    <source>
        <dbReference type="ARBA" id="ARBA00004790"/>
    </source>
</evidence>